<protein>
    <submittedName>
        <fullName evidence="2">Heme exporter protein D</fullName>
    </submittedName>
</protein>
<keyword evidence="1" id="KW-0472">Membrane</keyword>
<comment type="caution">
    <text evidence="2">The sequence shown here is derived from an EMBL/GenBank/DDBJ whole genome shotgun (WGS) entry which is preliminary data.</text>
</comment>
<gene>
    <name evidence="2" type="ORF">JO380_001768</name>
</gene>
<evidence type="ECO:0000313" key="2">
    <source>
        <dbReference type="EMBL" id="MDQ0425387.1"/>
    </source>
</evidence>
<dbReference type="Proteomes" id="UP001240250">
    <property type="component" value="Unassembled WGS sequence"/>
</dbReference>
<feature type="transmembrane region" description="Helical" evidence="1">
    <location>
        <begin position="6"/>
        <end position="28"/>
    </location>
</feature>
<dbReference type="RefSeq" id="WP_134851594.1">
    <property type="nucleotide sequence ID" value="NZ_CP194061.1"/>
</dbReference>
<name>A0ABU0GJ30_9CELL</name>
<evidence type="ECO:0000313" key="3">
    <source>
        <dbReference type="Proteomes" id="UP001240250"/>
    </source>
</evidence>
<reference evidence="2 3" key="1">
    <citation type="submission" date="2023-07" db="EMBL/GenBank/DDBJ databases">
        <title>Sequencing the genomes of 1000 actinobacteria strains.</title>
        <authorList>
            <person name="Klenk H.-P."/>
        </authorList>
    </citation>
    <scope>NUCLEOTIDE SEQUENCE [LARGE SCALE GENOMIC DNA]</scope>
    <source>
        <strain evidence="2 3">DSM 14785</strain>
    </source>
</reference>
<accession>A0ABU0GJ30</accession>
<sequence>MDPVLWFVWVALLAVVVGGTATVVDTVLKHRRRLAEIRADAARRDVHDRLDAVDARIERLERASDAAPR</sequence>
<keyword evidence="1" id="KW-1133">Transmembrane helix</keyword>
<organism evidence="2 3">
    <name type="scientific">Cellulomonas iranensis</name>
    <dbReference type="NCBI Taxonomy" id="76862"/>
    <lineage>
        <taxon>Bacteria</taxon>
        <taxon>Bacillati</taxon>
        <taxon>Actinomycetota</taxon>
        <taxon>Actinomycetes</taxon>
        <taxon>Micrococcales</taxon>
        <taxon>Cellulomonadaceae</taxon>
        <taxon>Cellulomonas</taxon>
    </lineage>
</organism>
<dbReference type="EMBL" id="JAUSVM010000001">
    <property type="protein sequence ID" value="MDQ0425387.1"/>
    <property type="molecule type" value="Genomic_DNA"/>
</dbReference>
<keyword evidence="3" id="KW-1185">Reference proteome</keyword>
<keyword evidence="1" id="KW-0812">Transmembrane</keyword>
<evidence type="ECO:0000256" key="1">
    <source>
        <dbReference type="SAM" id="Phobius"/>
    </source>
</evidence>
<proteinExistence type="predicted"/>